<organism evidence="2 3">
    <name type="scientific">Pararobbsia alpina</name>
    <dbReference type="NCBI Taxonomy" id="621374"/>
    <lineage>
        <taxon>Bacteria</taxon>
        <taxon>Pseudomonadati</taxon>
        <taxon>Pseudomonadota</taxon>
        <taxon>Betaproteobacteria</taxon>
        <taxon>Burkholderiales</taxon>
        <taxon>Burkholderiaceae</taxon>
        <taxon>Pararobbsia</taxon>
    </lineage>
</organism>
<dbReference type="InterPro" id="IPR010774">
    <property type="entry name" value="YbcO"/>
</dbReference>
<dbReference type="Gene3D" id="3.30.50.20">
    <property type="entry name" value="prophage-derive protein ybcO"/>
    <property type="match status" value="1"/>
</dbReference>
<dbReference type="Proteomes" id="UP000494115">
    <property type="component" value="Unassembled WGS sequence"/>
</dbReference>
<protein>
    <recommendedName>
        <fullName evidence="4">DUF1364 family protein</fullName>
    </recommendedName>
</protein>
<feature type="compositionally biased region" description="Basic residues" evidence="1">
    <location>
        <begin position="1"/>
        <end position="15"/>
    </location>
</feature>
<name>A0A6S7CP83_9BURK</name>
<dbReference type="Pfam" id="PF07102">
    <property type="entry name" value="YbcO"/>
    <property type="match status" value="1"/>
</dbReference>
<gene>
    <name evidence="2" type="ORF">LMG28138_01812</name>
</gene>
<evidence type="ECO:0000313" key="3">
    <source>
        <dbReference type="Proteomes" id="UP000494115"/>
    </source>
</evidence>
<feature type="region of interest" description="Disordered" evidence="1">
    <location>
        <begin position="1"/>
        <end position="38"/>
    </location>
</feature>
<reference evidence="2 3" key="1">
    <citation type="submission" date="2020-04" db="EMBL/GenBank/DDBJ databases">
        <authorList>
            <person name="De Canck E."/>
        </authorList>
    </citation>
    <scope>NUCLEOTIDE SEQUENCE [LARGE SCALE GENOMIC DNA]</scope>
    <source>
        <strain evidence="2 3">LMG 28138</strain>
    </source>
</reference>
<evidence type="ECO:0000313" key="2">
    <source>
        <dbReference type="EMBL" id="CAB3784451.1"/>
    </source>
</evidence>
<dbReference type="RefSeq" id="WP_175104418.1">
    <property type="nucleotide sequence ID" value="NZ_CADIKM010000006.1"/>
</dbReference>
<evidence type="ECO:0000256" key="1">
    <source>
        <dbReference type="SAM" id="MobiDB-lite"/>
    </source>
</evidence>
<keyword evidence="3" id="KW-1185">Reference proteome</keyword>
<accession>A0A6S7CP83</accession>
<dbReference type="EMBL" id="CADIKM010000006">
    <property type="protein sequence ID" value="CAB3784451.1"/>
    <property type="molecule type" value="Genomic_DNA"/>
</dbReference>
<evidence type="ECO:0008006" key="4">
    <source>
        <dbReference type="Google" id="ProtNLM"/>
    </source>
</evidence>
<dbReference type="AlphaFoldDB" id="A0A6S7CP83"/>
<proteinExistence type="predicted"/>
<sequence>MRRSGLARTGFKRKQGAPLSSFKPGKPFSGKPKRKKPTVADGSKYLAACRGEPCFLSVFGVCLHDSATVVPCHSNQSRHGKGMGIKAKHEYSVPGCRACHVFIDQGPATREFKFKVWDDAYERWEPARAAKLGIEIEQQREAA</sequence>
<feature type="compositionally biased region" description="Low complexity" evidence="1">
    <location>
        <begin position="20"/>
        <end position="30"/>
    </location>
</feature>